<sequence length="386" mass="43748">MEYQKLLDLIEKYEKDLATTAEAAELDQWYDSFEQEDGYVAHMEEGERVVFSQRLFGQIDQQIEESLSRPVLKFRPVFRWLAAAMVFIIFGLGLYFYPDFREAGKVIYPSQYASKILPGGNKAILTLSDGSEISLTDAENGALTKQSGIKIIKTADGQLVYDARAAGSSSEASNTITTPRGGQYQVNLPDGTKVWLNAASSLKFPLTFTDQKNRIVELSGEAYFEVAKNKHQPFKVITAVRPDQEGREQIIEVLGTHFNVNAYPDEESIVTTLLEGSIRLNNKLILKPNQESIFAYDHFHVVSADTEEAVAWKNGYFMFANEDLRSIMRKISRWYNLEIVYQGKTTDNTFIGTVSRFKEVSEVLNILELTRTVHFKIEGRKITVMP</sequence>
<keyword evidence="5" id="KW-1185">Reference proteome</keyword>
<evidence type="ECO:0000259" key="3">
    <source>
        <dbReference type="Pfam" id="PF16344"/>
    </source>
</evidence>
<dbReference type="PIRSF" id="PIRSF018266">
    <property type="entry name" value="FecR"/>
    <property type="match status" value="1"/>
</dbReference>
<organism evidence="4 5">
    <name type="scientific">Pedobacter steynii</name>
    <dbReference type="NCBI Taxonomy" id="430522"/>
    <lineage>
        <taxon>Bacteria</taxon>
        <taxon>Pseudomonadati</taxon>
        <taxon>Bacteroidota</taxon>
        <taxon>Sphingobacteriia</taxon>
        <taxon>Sphingobacteriales</taxon>
        <taxon>Sphingobacteriaceae</taxon>
        <taxon>Pedobacter</taxon>
    </lineage>
</organism>
<dbReference type="InterPro" id="IPR012373">
    <property type="entry name" value="Ferrdict_sens_TM"/>
</dbReference>
<evidence type="ECO:0000313" key="5">
    <source>
        <dbReference type="Proteomes" id="UP000183200"/>
    </source>
</evidence>
<keyword evidence="1" id="KW-0472">Membrane</keyword>
<feature type="domain" description="FecR protein" evidence="2">
    <location>
        <begin position="175"/>
        <end position="278"/>
    </location>
</feature>
<dbReference type="RefSeq" id="WP_074606256.1">
    <property type="nucleotide sequence ID" value="NZ_FNGY01000003.1"/>
</dbReference>
<keyword evidence="1" id="KW-0812">Transmembrane</keyword>
<proteinExistence type="predicted"/>
<accession>A0A1G9S743</accession>
<dbReference type="InterPro" id="IPR032508">
    <property type="entry name" value="FecR_C"/>
</dbReference>
<feature type="domain" description="Protein FecR C-terminal" evidence="3">
    <location>
        <begin position="316"/>
        <end position="384"/>
    </location>
</feature>
<dbReference type="Gene3D" id="3.55.50.30">
    <property type="match status" value="1"/>
</dbReference>
<protein>
    <submittedName>
        <fullName evidence="4">FecR protein</fullName>
    </submittedName>
</protein>
<feature type="transmembrane region" description="Helical" evidence="1">
    <location>
        <begin position="77"/>
        <end position="97"/>
    </location>
</feature>
<evidence type="ECO:0000256" key="1">
    <source>
        <dbReference type="SAM" id="Phobius"/>
    </source>
</evidence>
<dbReference type="EMBL" id="FNGY01000003">
    <property type="protein sequence ID" value="SDM31244.1"/>
    <property type="molecule type" value="Genomic_DNA"/>
</dbReference>
<dbReference type="InterPro" id="IPR006860">
    <property type="entry name" value="FecR"/>
</dbReference>
<dbReference type="GO" id="GO:0016989">
    <property type="term" value="F:sigma factor antagonist activity"/>
    <property type="evidence" value="ECO:0007669"/>
    <property type="project" value="TreeGrafter"/>
</dbReference>
<dbReference type="AlphaFoldDB" id="A0A1G9S743"/>
<keyword evidence="1" id="KW-1133">Transmembrane helix</keyword>
<reference evidence="5" key="1">
    <citation type="submission" date="2016-10" db="EMBL/GenBank/DDBJ databases">
        <authorList>
            <person name="Varghese N."/>
            <person name="Submissions S."/>
        </authorList>
    </citation>
    <scope>NUCLEOTIDE SEQUENCE [LARGE SCALE GENOMIC DNA]</scope>
    <source>
        <strain evidence="5">DSM 19110</strain>
    </source>
</reference>
<dbReference type="OrthoDB" id="1099963at2"/>
<gene>
    <name evidence="4" type="ORF">SAMN05421820_103487</name>
</gene>
<dbReference type="Gene3D" id="2.60.120.1440">
    <property type="match status" value="1"/>
</dbReference>
<name>A0A1G9S743_9SPHI</name>
<dbReference type="PANTHER" id="PTHR30273">
    <property type="entry name" value="PERIPLASMIC SIGNAL SENSOR AND SIGMA FACTOR ACTIVATOR FECR-RELATED"/>
    <property type="match status" value="1"/>
</dbReference>
<evidence type="ECO:0000313" key="4">
    <source>
        <dbReference type="EMBL" id="SDM31244.1"/>
    </source>
</evidence>
<dbReference type="PANTHER" id="PTHR30273:SF2">
    <property type="entry name" value="PROTEIN FECR"/>
    <property type="match status" value="1"/>
</dbReference>
<dbReference type="Pfam" id="PF04773">
    <property type="entry name" value="FecR"/>
    <property type="match status" value="1"/>
</dbReference>
<evidence type="ECO:0000259" key="2">
    <source>
        <dbReference type="Pfam" id="PF04773"/>
    </source>
</evidence>
<dbReference type="Pfam" id="PF16344">
    <property type="entry name" value="FecR_C"/>
    <property type="match status" value="1"/>
</dbReference>
<dbReference type="Proteomes" id="UP000183200">
    <property type="component" value="Unassembled WGS sequence"/>
</dbReference>